<protein>
    <submittedName>
        <fullName evidence="2">Alpha/beta fold hydrolase</fullName>
    </submittedName>
</protein>
<dbReference type="Pfam" id="PF00561">
    <property type="entry name" value="Abhydrolase_1"/>
    <property type="match status" value="1"/>
</dbReference>
<feature type="domain" description="AB hydrolase-1" evidence="1">
    <location>
        <begin position="30"/>
        <end position="269"/>
    </location>
</feature>
<proteinExistence type="predicted"/>
<dbReference type="PRINTS" id="PR00412">
    <property type="entry name" value="EPOXHYDRLASE"/>
</dbReference>
<sequence>MTSATYESTLVTKDVEGLTFAYHEAGEGEPLIMLHGSGPGVSAWSNFGDNLPVFAEQFRTVMPDLPGFGGTGLPELDEVYPVVAARWIARFMDHLGIESAAFVGNSMGGAVAAELAAQFPERVRRMAIMGSGGLSVGIFAAEPSEGFSRLFEFLEDPTRERMVAWIRTMVHDPRLITDELVDERMRNATAEGVIGRMKAIFGSMFDPRRRETYTPLWTRAASFTTPTLMLWGRDDRMLPYDQAHFANRWLPEIELHSFAHCGHWVQVERKYDFERVAIEFLTRKAPGPDARS</sequence>
<dbReference type="SUPFAM" id="SSF53474">
    <property type="entry name" value="alpha/beta-Hydrolases"/>
    <property type="match status" value="1"/>
</dbReference>
<evidence type="ECO:0000313" key="2">
    <source>
        <dbReference type="EMBL" id="GAA4008967.1"/>
    </source>
</evidence>
<dbReference type="Gene3D" id="3.40.50.1820">
    <property type="entry name" value="alpha/beta hydrolase"/>
    <property type="match status" value="1"/>
</dbReference>
<evidence type="ECO:0000313" key="3">
    <source>
        <dbReference type="Proteomes" id="UP001500456"/>
    </source>
</evidence>
<dbReference type="PANTHER" id="PTHR46438:SF11">
    <property type="entry name" value="LIPASE-RELATED"/>
    <property type="match status" value="1"/>
</dbReference>
<dbReference type="EMBL" id="BAAAZX010000017">
    <property type="protein sequence ID" value="GAA4008967.1"/>
    <property type="molecule type" value="Genomic_DNA"/>
</dbReference>
<dbReference type="InterPro" id="IPR029058">
    <property type="entry name" value="AB_hydrolase_fold"/>
</dbReference>
<dbReference type="RefSeq" id="WP_266450944.1">
    <property type="nucleotide sequence ID" value="NZ_BAAAZX010000017.1"/>
</dbReference>
<keyword evidence="2" id="KW-0378">Hydrolase</keyword>
<organism evidence="2 3">
    <name type="scientific">Streptomyces plumbiresistens</name>
    <dbReference type="NCBI Taxonomy" id="511811"/>
    <lineage>
        <taxon>Bacteria</taxon>
        <taxon>Bacillati</taxon>
        <taxon>Actinomycetota</taxon>
        <taxon>Actinomycetes</taxon>
        <taxon>Kitasatosporales</taxon>
        <taxon>Streptomycetaceae</taxon>
        <taxon>Streptomyces</taxon>
    </lineage>
</organism>
<name>A0ABP7SA13_9ACTN</name>
<evidence type="ECO:0000259" key="1">
    <source>
        <dbReference type="Pfam" id="PF00561"/>
    </source>
</evidence>
<accession>A0ABP7SA13</accession>
<gene>
    <name evidence="2" type="ORF">GCM10022232_57070</name>
</gene>
<dbReference type="PANTHER" id="PTHR46438">
    <property type="entry name" value="ALPHA/BETA-HYDROLASES SUPERFAMILY PROTEIN"/>
    <property type="match status" value="1"/>
</dbReference>
<dbReference type="GO" id="GO:0016787">
    <property type="term" value="F:hydrolase activity"/>
    <property type="evidence" value="ECO:0007669"/>
    <property type="project" value="UniProtKB-KW"/>
</dbReference>
<dbReference type="InterPro" id="IPR000073">
    <property type="entry name" value="AB_hydrolase_1"/>
</dbReference>
<keyword evidence="3" id="KW-1185">Reference proteome</keyword>
<dbReference type="PRINTS" id="PR00111">
    <property type="entry name" value="ABHYDROLASE"/>
</dbReference>
<reference evidence="3" key="1">
    <citation type="journal article" date="2019" name="Int. J. Syst. Evol. Microbiol.">
        <title>The Global Catalogue of Microorganisms (GCM) 10K type strain sequencing project: providing services to taxonomists for standard genome sequencing and annotation.</title>
        <authorList>
            <consortium name="The Broad Institute Genomics Platform"/>
            <consortium name="The Broad Institute Genome Sequencing Center for Infectious Disease"/>
            <person name="Wu L."/>
            <person name="Ma J."/>
        </authorList>
    </citation>
    <scope>NUCLEOTIDE SEQUENCE [LARGE SCALE GENOMIC DNA]</scope>
    <source>
        <strain evidence="3">JCM 16924</strain>
    </source>
</reference>
<dbReference type="InterPro" id="IPR000639">
    <property type="entry name" value="Epox_hydrolase-like"/>
</dbReference>
<dbReference type="Proteomes" id="UP001500456">
    <property type="component" value="Unassembled WGS sequence"/>
</dbReference>
<comment type="caution">
    <text evidence="2">The sequence shown here is derived from an EMBL/GenBank/DDBJ whole genome shotgun (WGS) entry which is preliminary data.</text>
</comment>